<keyword evidence="1" id="KW-0472">Membrane</keyword>
<dbReference type="eggNOG" id="ENOG5030Y0T">
    <property type="taxonomic scope" value="Bacteria"/>
</dbReference>
<dbReference type="EMBL" id="ALQA01000021">
    <property type="protein sequence ID" value="EJZ09579.1"/>
    <property type="molecule type" value="Genomic_DNA"/>
</dbReference>
<feature type="signal peptide" evidence="2">
    <location>
        <begin position="1"/>
        <end position="18"/>
    </location>
</feature>
<dbReference type="Proteomes" id="UP000006072">
    <property type="component" value="Unassembled WGS sequence"/>
</dbReference>
<feature type="transmembrane region" description="Helical" evidence="1">
    <location>
        <begin position="57"/>
        <end position="78"/>
    </location>
</feature>
<keyword evidence="1" id="KW-0812">Transmembrane</keyword>
<keyword evidence="2" id="KW-0732">Signal</keyword>
<evidence type="ECO:0000313" key="3">
    <source>
        <dbReference type="EMBL" id="EJZ09579.1"/>
    </source>
</evidence>
<proteinExistence type="predicted"/>
<keyword evidence="4" id="KW-1185">Reference proteome</keyword>
<dbReference type="PATRIC" id="fig|1194972.3.peg.2380"/>
<feature type="chain" id="PRO_5039394358" description="YrhK domain-containing protein" evidence="2">
    <location>
        <begin position="19"/>
        <end position="191"/>
    </location>
</feature>
<dbReference type="RefSeq" id="WP_003928683.1">
    <property type="nucleotide sequence ID" value="NZ_JH814684.1"/>
</dbReference>
<organism evidence="3 4">
    <name type="scientific">Mycolicibacterium vaccae ATCC 25954</name>
    <dbReference type="NCBI Taxonomy" id="1194972"/>
    <lineage>
        <taxon>Bacteria</taxon>
        <taxon>Bacillati</taxon>
        <taxon>Actinomycetota</taxon>
        <taxon>Actinomycetes</taxon>
        <taxon>Mycobacteriales</taxon>
        <taxon>Mycobacteriaceae</taxon>
        <taxon>Mycolicibacterium</taxon>
    </lineage>
</organism>
<name>K0VER8_MYCVA</name>
<feature type="transmembrane region" description="Helical" evidence="1">
    <location>
        <begin position="98"/>
        <end position="118"/>
    </location>
</feature>
<evidence type="ECO:0000256" key="2">
    <source>
        <dbReference type="SAM" id="SignalP"/>
    </source>
</evidence>
<sequence length="191" mass="20020">MFAIGASFFASATLPGFAAWAGAGPANLLCFVGSWFFTVAAWMQLDLTERAKRVEWVSAAVQFVGTVLFNLSTGAAVWAHAVQTERRDVWVPDATGSLMFLISGALALAAVTVACGAPDLRSREWVAGAVNLIGCVAFAVSAVAAFVRTDGVTADEWLANLGTFVGALCFLASALTALPRHRRPVRRPGSG</sequence>
<feature type="transmembrane region" description="Helical" evidence="1">
    <location>
        <begin position="157"/>
        <end position="178"/>
    </location>
</feature>
<evidence type="ECO:0000256" key="1">
    <source>
        <dbReference type="SAM" id="Phobius"/>
    </source>
</evidence>
<dbReference type="AlphaFoldDB" id="K0VER8"/>
<dbReference type="HOGENOM" id="CLU_086991_0_0_11"/>
<gene>
    <name evidence="3" type="ORF">MVAC_11887</name>
</gene>
<reference evidence="3 4" key="1">
    <citation type="journal article" date="2012" name="J. Bacteriol.">
        <title>Complete Genome Sequence of Mycobacterium vaccae Type Strain ATCC 25954.</title>
        <authorList>
            <person name="Ho Y.S."/>
            <person name="Adroub S.A."/>
            <person name="Abadi M."/>
            <person name="Al Alwan B."/>
            <person name="Alkhateeb R."/>
            <person name="Gao G."/>
            <person name="Ragab A."/>
            <person name="Ali S."/>
            <person name="van Soolingen D."/>
            <person name="Bitter W."/>
            <person name="Pain A."/>
            <person name="Abdallah A.M."/>
        </authorList>
    </citation>
    <scope>NUCLEOTIDE SEQUENCE [LARGE SCALE GENOMIC DNA]</scope>
    <source>
        <strain evidence="3 4">ATCC 25954</strain>
    </source>
</reference>
<keyword evidence="1" id="KW-1133">Transmembrane helix</keyword>
<comment type="caution">
    <text evidence="3">The sequence shown here is derived from an EMBL/GenBank/DDBJ whole genome shotgun (WGS) entry which is preliminary data.</text>
</comment>
<accession>K0VER8</accession>
<feature type="transmembrane region" description="Helical" evidence="1">
    <location>
        <begin position="125"/>
        <end position="145"/>
    </location>
</feature>
<evidence type="ECO:0000313" key="4">
    <source>
        <dbReference type="Proteomes" id="UP000006072"/>
    </source>
</evidence>
<evidence type="ECO:0008006" key="5">
    <source>
        <dbReference type="Google" id="ProtNLM"/>
    </source>
</evidence>
<protein>
    <recommendedName>
        <fullName evidence="5">YrhK domain-containing protein</fullName>
    </recommendedName>
</protein>